<organism evidence="1 2">
    <name type="scientific">Flemingia macrophylla</name>
    <dbReference type="NCBI Taxonomy" id="520843"/>
    <lineage>
        <taxon>Eukaryota</taxon>
        <taxon>Viridiplantae</taxon>
        <taxon>Streptophyta</taxon>
        <taxon>Embryophyta</taxon>
        <taxon>Tracheophyta</taxon>
        <taxon>Spermatophyta</taxon>
        <taxon>Magnoliopsida</taxon>
        <taxon>eudicotyledons</taxon>
        <taxon>Gunneridae</taxon>
        <taxon>Pentapetalae</taxon>
        <taxon>rosids</taxon>
        <taxon>fabids</taxon>
        <taxon>Fabales</taxon>
        <taxon>Fabaceae</taxon>
        <taxon>Papilionoideae</taxon>
        <taxon>50 kb inversion clade</taxon>
        <taxon>NPAAA clade</taxon>
        <taxon>indigoferoid/millettioid clade</taxon>
        <taxon>Phaseoleae</taxon>
        <taxon>Flemingia</taxon>
    </lineage>
</organism>
<protein>
    <submittedName>
        <fullName evidence="1">Uncharacterized protein</fullName>
    </submittedName>
</protein>
<sequence>MPRRCFWCWVFPPPRQAWLNNLERDVLKLIHVMCGLSHTRHESLKVSLDIPDWM</sequence>
<comment type="caution">
    <text evidence="1">The sequence shown here is derived from an EMBL/GenBank/DDBJ whole genome shotgun (WGS) entry which is preliminary data.</text>
</comment>
<name>A0ABD1L3H5_9FABA</name>
<dbReference type="Proteomes" id="UP001603857">
    <property type="component" value="Unassembled WGS sequence"/>
</dbReference>
<dbReference type="AlphaFoldDB" id="A0ABD1L3H5"/>
<dbReference type="EMBL" id="JBGMDY010000011">
    <property type="protein sequence ID" value="KAL2318059.1"/>
    <property type="molecule type" value="Genomic_DNA"/>
</dbReference>
<evidence type="ECO:0000313" key="2">
    <source>
        <dbReference type="Proteomes" id="UP001603857"/>
    </source>
</evidence>
<evidence type="ECO:0000313" key="1">
    <source>
        <dbReference type="EMBL" id="KAL2318059.1"/>
    </source>
</evidence>
<gene>
    <name evidence="1" type="ORF">Fmac_031935</name>
</gene>
<proteinExistence type="predicted"/>
<accession>A0ABD1L3H5</accession>
<reference evidence="1 2" key="1">
    <citation type="submission" date="2024-08" db="EMBL/GenBank/DDBJ databases">
        <title>Insights into the chromosomal genome structure of Flemingia macrophylla.</title>
        <authorList>
            <person name="Ding Y."/>
            <person name="Zhao Y."/>
            <person name="Bi W."/>
            <person name="Wu M."/>
            <person name="Zhao G."/>
            <person name="Gong Y."/>
            <person name="Li W."/>
            <person name="Zhang P."/>
        </authorList>
    </citation>
    <scope>NUCLEOTIDE SEQUENCE [LARGE SCALE GENOMIC DNA]</scope>
    <source>
        <strain evidence="1">DYQJB</strain>
        <tissue evidence="1">Leaf</tissue>
    </source>
</reference>
<keyword evidence="2" id="KW-1185">Reference proteome</keyword>